<evidence type="ECO:0000256" key="1">
    <source>
        <dbReference type="SAM" id="MobiDB-lite"/>
    </source>
</evidence>
<sequence length="79" mass="8884">MLNTDVWQARDIVADIQELQEKQAKDRRNSFGELANDPMEGYEDKALLEIVDDDHSEKRAKNILGNPTGHTGRGMRCGA</sequence>
<evidence type="ECO:0000313" key="2">
    <source>
        <dbReference type="EMBL" id="KAK5979716.1"/>
    </source>
</evidence>
<name>A0AAN8FH22_TRICO</name>
<gene>
    <name evidence="2" type="ORF">GCK32_015850</name>
</gene>
<evidence type="ECO:0000313" key="3">
    <source>
        <dbReference type="Proteomes" id="UP001331761"/>
    </source>
</evidence>
<organism evidence="2 3">
    <name type="scientific">Trichostrongylus colubriformis</name>
    <name type="common">Black scour worm</name>
    <dbReference type="NCBI Taxonomy" id="6319"/>
    <lineage>
        <taxon>Eukaryota</taxon>
        <taxon>Metazoa</taxon>
        <taxon>Ecdysozoa</taxon>
        <taxon>Nematoda</taxon>
        <taxon>Chromadorea</taxon>
        <taxon>Rhabditida</taxon>
        <taxon>Rhabditina</taxon>
        <taxon>Rhabditomorpha</taxon>
        <taxon>Strongyloidea</taxon>
        <taxon>Trichostrongylidae</taxon>
        <taxon>Trichostrongylus</taxon>
    </lineage>
</organism>
<dbReference type="Proteomes" id="UP001331761">
    <property type="component" value="Unassembled WGS sequence"/>
</dbReference>
<feature type="region of interest" description="Disordered" evidence="1">
    <location>
        <begin position="58"/>
        <end position="79"/>
    </location>
</feature>
<protein>
    <submittedName>
        <fullName evidence="2">Uncharacterized protein</fullName>
    </submittedName>
</protein>
<comment type="caution">
    <text evidence="2">The sequence shown here is derived from an EMBL/GenBank/DDBJ whole genome shotgun (WGS) entry which is preliminary data.</text>
</comment>
<accession>A0AAN8FH22</accession>
<proteinExistence type="predicted"/>
<reference evidence="2 3" key="1">
    <citation type="submission" date="2019-10" db="EMBL/GenBank/DDBJ databases">
        <title>Assembly and Annotation for the nematode Trichostrongylus colubriformis.</title>
        <authorList>
            <person name="Martin J."/>
        </authorList>
    </citation>
    <scope>NUCLEOTIDE SEQUENCE [LARGE SCALE GENOMIC DNA]</scope>
    <source>
        <strain evidence="2">G859</strain>
        <tissue evidence="2">Whole worm</tissue>
    </source>
</reference>
<keyword evidence="3" id="KW-1185">Reference proteome</keyword>
<dbReference type="AlphaFoldDB" id="A0AAN8FH22"/>
<dbReference type="EMBL" id="WIXE01008067">
    <property type="protein sequence ID" value="KAK5979716.1"/>
    <property type="molecule type" value="Genomic_DNA"/>
</dbReference>